<comment type="caution">
    <text evidence="10">The sequence shown here is derived from an EMBL/GenBank/DDBJ whole genome shotgun (WGS) entry which is preliminary data.</text>
</comment>
<dbReference type="NCBIfam" id="NF004238">
    <property type="entry name" value="PRK05682.1-1"/>
    <property type="match status" value="1"/>
</dbReference>
<evidence type="ECO:0000259" key="6">
    <source>
        <dbReference type="Pfam" id="PF00460"/>
    </source>
</evidence>
<evidence type="ECO:0000256" key="5">
    <source>
        <dbReference type="RuleBase" id="RU362116"/>
    </source>
</evidence>
<dbReference type="NCBIfam" id="TIGR03506">
    <property type="entry name" value="FlgEFG_subfam"/>
    <property type="match status" value="1"/>
</dbReference>
<keyword evidence="10" id="KW-0282">Flagellum</keyword>
<keyword evidence="4 5" id="KW-0975">Bacterial flagellum</keyword>
<name>A0A059KR44_9BURK</name>
<evidence type="ECO:0000259" key="9">
    <source>
        <dbReference type="Pfam" id="PF22692"/>
    </source>
</evidence>
<keyword evidence="10" id="KW-0969">Cilium</keyword>
<feature type="domain" description="Flagellar basal body rod protein N-terminal" evidence="6">
    <location>
        <begin position="6"/>
        <end position="33"/>
    </location>
</feature>
<dbReference type="GO" id="GO:0009425">
    <property type="term" value="C:bacterial-type flagellum basal body"/>
    <property type="evidence" value="ECO:0007669"/>
    <property type="project" value="UniProtKB-SubCell"/>
</dbReference>
<dbReference type="Pfam" id="PF00460">
    <property type="entry name" value="Flg_bb_rod"/>
    <property type="match status" value="1"/>
</dbReference>
<evidence type="ECO:0000313" key="10">
    <source>
        <dbReference type="EMBL" id="KDB53845.1"/>
    </source>
</evidence>
<evidence type="ECO:0000256" key="4">
    <source>
        <dbReference type="ARBA" id="ARBA00023143"/>
    </source>
</evidence>
<dbReference type="STRING" id="34103.SAMN05421778_11250"/>
<feature type="domain" description="Flagellar basal-body/hook protein C-terminal" evidence="7">
    <location>
        <begin position="362"/>
        <end position="406"/>
    </location>
</feature>
<dbReference type="Gene3D" id="2.60.98.20">
    <property type="entry name" value="Flagellar hook protein FlgE"/>
    <property type="match status" value="1"/>
</dbReference>
<accession>A0A059KR44</accession>
<reference evidence="10 11" key="1">
    <citation type="journal article" date="2014" name="FEMS Microbiol. Ecol.">
        <title>Sphaerotilus natans encrusted with nanoball-shaped Fe(III) oxide minerals formed by nitrate-reducing mixotrophic Fe(II) oxidation.</title>
        <authorList>
            <person name="Park S."/>
            <person name="Kim D.H."/>
            <person name="Lee J.H."/>
            <person name="Hur H.G."/>
        </authorList>
    </citation>
    <scope>NUCLEOTIDE SEQUENCE [LARGE SCALE GENOMIC DNA]</scope>
    <source>
        <strain evidence="10 11">DSM 6575</strain>
    </source>
</reference>
<dbReference type="PATRIC" id="fig|1286631.3.peg.543"/>
<dbReference type="eggNOG" id="COG1749">
    <property type="taxonomic scope" value="Bacteria"/>
</dbReference>
<dbReference type="InterPro" id="IPR037925">
    <property type="entry name" value="FlgE/F/G-like"/>
</dbReference>
<dbReference type="GO" id="GO:0009424">
    <property type="term" value="C:bacterial-type flagellum hook"/>
    <property type="evidence" value="ECO:0007669"/>
    <property type="project" value="TreeGrafter"/>
</dbReference>
<dbReference type="GO" id="GO:0005829">
    <property type="term" value="C:cytosol"/>
    <property type="evidence" value="ECO:0007669"/>
    <property type="project" value="TreeGrafter"/>
</dbReference>
<protein>
    <recommendedName>
        <fullName evidence="3 5">Flagellar hook protein FlgE</fullName>
    </recommendedName>
</protein>
<dbReference type="AlphaFoldDB" id="A0A059KR44"/>
<dbReference type="InterPro" id="IPR011491">
    <property type="entry name" value="FlgE_D2"/>
</dbReference>
<evidence type="ECO:0000256" key="1">
    <source>
        <dbReference type="ARBA" id="ARBA00004117"/>
    </source>
</evidence>
<gene>
    <name evidence="10" type="ORF">X805_05510</name>
</gene>
<dbReference type="InterPro" id="IPR010930">
    <property type="entry name" value="Flg_bb/hook_C_dom"/>
</dbReference>
<dbReference type="Pfam" id="PF06429">
    <property type="entry name" value="Flg_bbr_C"/>
    <property type="match status" value="1"/>
</dbReference>
<dbReference type="Pfam" id="PF22692">
    <property type="entry name" value="LlgE_F_G_D1"/>
    <property type="match status" value="1"/>
</dbReference>
<keyword evidence="11" id="KW-1185">Reference proteome</keyword>
<proteinExistence type="inferred from homology"/>
<evidence type="ECO:0000259" key="7">
    <source>
        <dbReference type="Pfam" id="PF06429"/>
    </source>
</evidence>
<dbReference type="PANTHER" id="PTHR30435:SF1">
    <property type="entry name" value="FLAGELLAR HOOK PROTEIN FLGE"/>
    <property type="match status" value="1"/>
</dbReference>
<dbReference type="Pfam" id="PF07559">
    <property type="entry name" value="FlgE_D2"/>
    <property type="match status" value="1"/>
</dbReference>
<comment type="similarity">
    <text evidence="2 5">Belongs to the flagella basal body rod proteins family.</text>
</comment>
<dbReference type="EMBL" id="AZRA01000012">
    <property type="protein sequence ID" value="KDB53845.1"/>
    <property type="molecule type" value="Genomic_DNA"/>
</dbReference>
<evidence type="ECO:0000256" key="3">
    <source>
        <dbReference type="ARBA" id="ARBA00019015"/>
    </source>
</evidence>
<dbReference type="Proteomes" id="UP000026714">
    <property type="component" value="Unassembled WGS sequence"/>
</dbReference>
<sequence length="407" mass="42884">MSFQQGLSGLNATSKSLEVIGNNIANAGTYGAKAARAEFADLYARSLGGANAAGIGVQVASIAQQFSQGGIVSTNNLMDVAINGDGFFQMQDTGGQMLYSRNGQFKLDSEGFIVNGAGHRLLGYPVDNVGNLVTQVRSQLQLPTVGIAPKATEEVKFEMNLDSRKTAVAGAIDYDDPATYHNATSVRIYDAKGQPVDVTLYFQKTATDSWNIYSTAPDIDGDGDPEQLDVSQITFDSSGLNPSLTELTLNIPGGGAAYDPINGVKVDLSQLTQFGGNFGVTDVSQDGYAPGQLTQLTIEEDGIITARYSNSMTQTAGQIELANFRNPQGLKSMGGNVWASSYASGDPVAGVPGSATLGLLKSGALEESNVDMTAELVNMITVQRLYQANAQTIKTQDSVLQTLVSLR</sequence>
<feature type="domain" description="Flagellar hook protein FlgE/F/G-like D1" evidence="9">
    <location>
        <begin position="81"/>
        <end position="139"/>
    </location>
</feature>
<dbReference type="InterPro" id="IPR001444">
    <property type="entry name" value="Flag_bb_rod_N"/>
</dbReference>
<dbReference type="SUPFAM" id="SSF117143">
    <property type="entry name" value="Flagellar hook protein flgE"/>
    <property type="match status" value="1"/>
</dbReference>
<dbReference type="PANTHER" id="PTHR30435">
    <property type="entry name" value="FLAGELLAR PROTEIN"/>
    <property type="match status" value="1"/>
</dbReference>
<dbReference type="InterPro" id="IPR053967">
    <property type="entry name" value="LlgE_F_G-like_D1"/>
</dbReference>
<dbReference type="RefSeq" id="WP_037477966.1">
    <property type="nucleotide sequence ID" value="NZ_AZRA01000012.1"/>
</dbReference>
<comment type="subcellular location">
    <subcellularLocation>
        <location evidence="1 5">Bacterial flagellum basal body</location>
    </subcellularLocation>
</comment>
<feature type="domain" description="Flagellar hook protein FlgE D2" evidence="8">
    <location>
        <begin position="160"/>
        <end position="288"/>
    </location>
</feature>
<keyword evidence="10" id="KW-0966">Cell projection</keyword>
<dbReference type="GO" id="GO:0071978">
    <property type="term" value="P:bacterial-type flagellum-dependent swarming motility"/>
    <property type="evidence" value="ECO:0007669"/>
    <property type="project" value="TreeGrafter"/>
</dbReference>
<dbReference type="InterPro" id="IPR037058">
    <property type="entry name" value="Falgellar_hook_FlgE_sf"/>
</dbReference>
<organism evidence="10 11">
    <name type="scientific">Sphaerotilus natans subsp. natans DSM 6575</name>
    <dbReference type="NCBI Taxonomy" id="1286631"/>
    <lineage>
        <taxon>Bacteria</taxon>
        <taxon>Pseudomonadati</taxon>
        <taxon>Pseudomonadota</taxon>
        <taxon>Betaproteobacteria</taxon>
        <taxon>Burkholderiales</taxon>
        <taxon>Sphaerotilaceae</taxon>
        <taxon>Sphaerotilus</taxon>
    </lineage>
</organism>
<comment type="function">
    <text evidence="5">A flexible structure which links the flagellar filament to the drive apparatus in the basal body.</text>
</comment>
<dbReference type="InterPro" id="IPR020013">
    <property type="entry name" value="Flagellar_FlgE/F/G"/>
</dbReference>
<evidence type="ECO:0000256" key="2">
    <source>
        <dbReference type="ARBA" id="ARBA00009677"/>
    </source>
</evidence>
<evidence type="ECO:0000313" key="11">
    <source>
        <dbReference type="Proteomes" id="UP000026714"/>
    </source>
</evidence>
<evidence type="ECO:0000259" key="8">
    <source>
        <dbReference type="Pfam" id="PF07559"/>
    </source>
</evidence>